<keyword evidence="2" id="KW-1185">Reference proteome</keyword>
<dbReference type="AlphaFoldDB" id="A0A8J2Y8E6"/>
<evidence type="ECO:0000313" key="1">
    <source>
        <dbReference type="EMBL" id="GGE02058.1"/>
    </source>
</evidence>
<gene>
    <name evidence="1" type="ORF">GCM10011312_26790</name>
</gene>
<sequence>MILSCKRDLTKDGILMAEREAPIGFNHLRVFRDSTFEFEYKSFPNSKLHTGKIRIQNDTIIFKYDDSIPAFGYKAIIDGKKLIYTNGNYNEILEIWLDSISD</sequence>
<accession>A0A8J2Y8E6</accession>
<dbReference type="EMBL" id="BMGK01000024">
    <property type="protein sequence ID" value="GGE02058.1"/>
    <property type="molecule type" value="Genomic_DNA"/>
</dbReference>
<name>A0A8J2Y8E6_9FLAO</name>
<organism evidence="1 2">
    <name type="scientific">Planktosalinus lacus</name>
    <dbReference type="NCBI Taxonomy" id="1526573"/>
    <lineage>
        <taxon>Bacteria</taxon>
        <taxon>Pseudomonadati</taxon>
        <taxon>Bacteroidota</taxon>
        <taxon>Flavobacteriia</taxon>
        <taxon>Flavobacteriales</taxon>
        <taxon>Flavobacteriaceae</taxon>
        <taxon>Planktosalinus</taxon>
    </lineage>
</organism>
<protein>
    <submittedName>
        <fullName evidence="1">Uncharacterized protein</fullName>
    </submittedName>
</protein>
<evidence type="ECO:0000313" key="2">
    <source>
        <dbReference type="Proteomes" id="UP000652231"/>
    </source>
</evidence>
<comment type="caution">
    <text evidence="1">The sequence shown here is derived from an EMBL/GenBank/DDBJ whole genome shotgun (WGS) entry which is preliminary data.</text>
</comment>
<dbReference type="Proteomes" id="UP000652231">
    <property type="component" value="Unassembled WGS sequence"/>
</dbReference>
<reference evidence="1" key="1">
    <citation type="journal article" date="2014" name="Int. J. Syst. Evol. Microbiol.">
        <title>Complete genome sequence of Corynebacterium casei LMG S-19264T (=DSM 44701T), isolated from a smear-ripened cheese.</title>
        <authorList>
            <consortium name="US DOE Joint Genome Institute (JGI-PGF)"/>
            <person name="Walter F."/>
            <person name="Albersmeier A."/>
            <person name="Kalinowski J."/>
            <person name="Ruckert C."/>
        </authorList>
    </citation>
    <scope>NUCLEOTIDE SEQUENCE</scope>
    <source>
        <strain evidence="1">CGMCC 1.12924</strain>
    </source>
</reference>
<proteinExistence type="predicted"/>
<reference evidence="1" key="2">
    <citation type="submission" date="2020-09" db="EMBL/GenBank/DDBJ databases">
        <authorList>
            <person name="Sun Q."/>
            <person name="Zhou Y."/>
        </authorList>
    </citation>
    <scope>NUCLEOTIDE SEQUENCE</scope>
    <source>
        <strain evidence="1">CGMCC 1.12924</strain>
    </source>
</reference>